<keyword evidence="3" id="KW-1185">Reference proteome</keyword>
<feature type="compositionally biased region" description="Low complexity" evidence="1">
    <location>
        <begin position="27"/>
        <end position="38"/>
    </location>
</feature>
<feature type="compositionally biased region" description="Acidic residues" evidence="1">
    <location>
        <begin position="185"/>
        <end position="195"/>
    </location>
</feature>
<accession>A0A9Q0JDS8</accession>
<gene>
    <name evidence="2" type="ORF">Tsubulata_006555</name>
</gene>
<reference evidence="2" key="2">
    <citation type="journal article" date="2023" name="Plants (Basel)">
        <title>Annotation of the Turnera subulata (Passifloraceae) Draft Genome Reveals the S-Locus Evolved after the Divergence of Turneroideae from Passifloroideae in a Stepwise Manner.</title>
        <authorList>
            <person name="Henning P.M."/>
            <person name="Roalson E.H."/>
            <person name="Mir W."/>
            <person name="McCubbin A.G."/>
            <person name="Shore J.S."/>
        </authorList>
    </citation>
    <scope>NUCLEOTIDE SEQUENCE</scope>
    <source>
        <strain evidence="2">F60SS</strain>
    </source>
</reference>
<evidence type="ECO:0000256" key="1">
    <source>
        <dbReference type="SAM" id="MobiDB-lite"/>
    </source>
</evidence>
<name>A0A9Q0JDS8_9ROSI</name>
<dbReference type="Proteomes" id="UP001141552">
    <property type="component" value="Unassembled WGS sequence"/>
</dbReference>
<feature type="region of interest" description="Disordered" evidence="1">
    <location>
        <begin position="1"/>
        <end position="195"/>
    </location>
</feature>
<organism evidence="2 3">
    <name type="scientific">Turnera subulata</name>
    <dbReference type="NCBI Taxonomy" id="218843"/>
    <lineage>
        <taxon>Eukaryota</taxon>
        <taxon>Viridiplantae</taxon>
        <taxon>Streptophyta</taxon>
        <taxon>Embryophyta</taxon>
        <taxon>Tracheophyta</taxon>
        <taxon>Spermatophyta</taxon>
        <taxon>Magnoliopsida</taxon>
        <taxon>eudicotyledons</taxon>
        <taxon>Gunneridae</taxon>
        <taxon>Pentapetalae</taxon>
        <taxon>rosids</taxon>
        <taxon>fabids</taxon>
        <taxon>Malpighiales</taxon>
        <taxon>Passifloraceae</taxon>
        <taxon>Turnera</taxon>
    </lineage>
</organism>
<sequence>MNGLDTKGGNGGGGKAEQLEDSRNLGDRVVVGRLLVLLGRRRGWAPPASPCTSSTPAAEGDAGAQAPSSSRPHPPSSRTPPSYSPGEDEEEGGSRRARPVSGAALRRPCGGGAGPGLSDALVGVDAGKETPAPGPCAVEKGRGVVEEGRDEVVVSGGDVEEREEGKGGCVGGGGGVKKEGKGSGGEEEEKDEKND</sequence>
<protein>
    <submittedName>
        <fullName evidence="2">Uncharacterized protein</fullName>
    </submittedName>
</protein>
<evidence type="ECO:0000313" key="2">
    <source>
        <dbReference type="EMBL" id="KAJ4837898.1"/>
    </source>
</evidence>
<feature type="compositionally biased region" description="Basic and acidic residues" evidence="1">
    <location>
        <begin position="139"/>
        <end position="152"/>
    </location>
</feature>
<feature type="compositionally biased region" description="Gly residues" evidence="1">
    <location>
        <begin position="1"/>
        <end position="15"/>
    </location>
</feature>
<comment type="caution">
    <text evidence="2">The sequence shown here is derived from an EMBL/GenBank/DDBJ whole genome shotgun (WGS) entry which is preliminary data.</text>
</comment>
<reference evidence="2" key="1">
    <citation type="submission" date="2022-02" db="EMBL/GenBank/DDBJ databases">
        <authorList>
            <person name="Henning P.M."/>
            <person name="McCubbin A.G."/>
            <person name="Shore J.S."/>
        </authorList>
    </citation>
    <scope>NUCLEOTIDE SEQUENCE</scope>
    <source>
        <strain evidence="2">F60SS</strain>
        <tissue evidence="2">Leaves</tissue>
    </source>
</reference>
<feature type="compositionally biased region" description="Basic and acidic residues" evidence="1">
    <location>
        <begin position="17"/>
        <end position="26"/>
    </location>
</feature>
<evidence type="ECO:0000313" key="3">
    <source>
        <dbReference type="Proteomes" id="UP001141552"/>
    </source>
</evidence>
<dbReference type="EMBL" id="JAKUCV010003710">
    <property type="protein sequence ID" value="KAJ4837898.1"/>
    <property type="molecule type" value="Genomic_DNA"/>
</dbReference>
<proteinExistence type="predicted"/>
<dbReference type="AlphaFoldDB" id="A0A9Q0JDS8"/>